<dbReference type="AlphaFoldDB" id="A0A6G9ZBU8"/>
<evidence type="ECO:0000313" key="2">
    <source>
        <dbReference type="EMBL" id="QIS23008.1"/>
    </source>
</evidence>
<feature type="domain" description="VOC" evidence="1">
    <location>
        <begin position="5"/>
        <end position="135"/>
    </location>
</feature>
<evidence type="ECO:0000259" key="1">
    <source>
        <dbReference type="PROSITE" id="PS51819"/>
    </source>
</evidence>
<proteinExistence type="predicted"/>
<gene>
    <name evidence="2" type="ORF">F6W96_36380</name>
</gene>
<dbReference type="SUPFAM" id="SSF54593">
    <property type="entry name" value="Glyoxalase/Bleomycin resistance protein/Dihydroxybiphenyl dioxygenase"/>
    <property type="match status" value="1"/>
</dbReference>
<dbReference type="RefSeq" id="WP_167490390.1">
    <property type="nucleotide sequence ID" value="NZ_CP046173.1"/>
</dbReference>
<dbReference type="InterPro" id="IPR037523">
    <property type="entry name" value="VOC_core"/>
</dbReference>
<dbReference type="Pfam" id="PF00903">
    <property type="entry name" value="Glyoxalase"/>
    <property type="match status" value="1"/>
</dbReference>
<protein>
    <submittedName>
        <fullName evidence="2">VOC family protein</fullName>
    </submittedName>
</protein>
<sequence length="154" mass="16768">MAITNVSLVTVYVNDQDEAKNWYIDKLGFVETTDITMGDNGFRWVTVAHPEHPELEVTLMVPGPPLDAHLAEAIRRSMANGTHGALGLATDDCHKTFEELTAKGVEFVQPPAERPYGVEAIIRDNSGNWLVIVEQHEYDGGAFGPGSDSNTVCG</sequence>
<dbReference type="EMBL" id="CP046173">
    <property type="protein sequence ID" value="QIS23008.1"/>
    <property type="molecule type" value="Genomic_DNA"/>
</dbReference>
<evidence type="ECO:0000313" key="3">
    <source>
        <dbReference type="Proteomes" id="UP000500953"/>
    </source>
</evidence>
<dbReference type="PROSITE" id="PS51819">
    <property type="entry name" value="VOC"/>
    <property type="match status" value="1"/>
</dbReference>
<name>A0A6G9ZBU8_9NOCA</name>
<reference evidence="2 3" key="1">
    <citation type="journal article" date="2019" name="ACS Chem. Biol.">
        <title>Identification and Mobilization of a Cryptic Antibiotic Biosynthesis Gene Locus from a Human-Pathogenic Nocardia Isolate.</title>
        <authorList>
            <person name="Herisse M."/>
            <person name="Ishida K."/>
            <person name="Porter J.L."/>
            <person name="Howden B."/>
            <person name="Hertweck C."/>
            <person name="Stinear T.P."/>
            <person name="Pidot S.J."/>
        </authorList>
    </citation>
    <scope>NUCLEOTIDE SEQUENCE [LARGE SCALE GENOMIC DNA]</scope>
    <source>
        <strain evidence="2 3">AUSMDU00012715</strain>
    </source>
</reference>
<organism evidence="2 3">
    <name type="scientific">Nocardia terpenica</name>
    <dbReference type="NCBI Taxonomy" id="455432"/>
    <lineage>
        <taxon>Bacteria</taxon>
        <taxon>Bacillati</taxon>
        <taxon>Actinomycetota</taxon>
        <taxon>Actinomycetes</taxon>
        <taxon>Mycobacteriales</taxon>
        <taxon>Nocardiaceae</taxon>
        <taxon>Nocardia</taxon>
    </lineage>
</organism>
<accession>A0A6G9ZBU8</accession>
<dbReference type="PANTHER" id="PTHR36437:SF2">
    <property type="entry name" value="GLYOXALASE_BLEOMYCIN RESISTANCE PROTEIN_DIOXYGENASE"/>
    <property type="match status" value="1"/>
</dbReference>
<dbReference type="Gene3D" id="3.10.180.10">
    <property type="entry name" value="2,3-Dihydroxybiphenyl 1,2-Dioxygenase, domain 1"/>
    <property type="match status" value="1"/>
</dbReference>
<dbReference type="PANTHER" id="PTHR36437">
    <property type="entry name" value="GLYOXALASE/BLEOMYCIN RESISTANCE PROTEIN/DIOXYGENASE"/>
    <property type="match status" value="1"/>
</dbReference>
<dbReference type="InterPro" id="IPR029068">
    <property type="entry name" value="Glyas_Bleomycin-R_OHBP_Dase"/>
</dbReference>
<dbReference type="InterPro" id="IPR004360">
    <property type="entry name" value="Glyas_Fos-R_dOase_dom"/>
</dbReference>
<dbReference type="Proteomes" id="UP000500953">
    <property type="component" value="Chromosome"/>
</dbReference>